<keyword evidence="1" id="KW-0175">Coiled coil</keyword>
<dbReference type="AlphaFoldDB" id="A0A8S3XEX7"/>
<feature type="region of interest" description="Disordered" evidence="2">
    <location>
        <begin position="24"/>
        <end position="63"/>
    </location>
</feature>
<reference evidence="3" key="1">
    <citation type="submission" date="2021-04" db="EMBL/GenBank/DDBJ databases">
        <authorList>
            <person name="Tunstrom K."/>
        </authorList>
    </citation>
    <scope>NUCLEOTIDE SEQUENCE</scope>
</reference>
<accession>A0A8S3XEX7</accession>
<dbReference type="OrthoDB" id="7474654at2759"/>
<feature type="coiled-coil region" evidence="1">
    <location>
        <begin position="84"/>
        <end position="153"/>
    </location>
</feature>
<keyword evidence="4" id="KW-1185">Reference proteome</keyword>
<feature type="compositionally biased region" description="Polar residues" evidence="2">
    <location>
        <begin position="34"/>
        <end position="50"/>
    </location>
</feature>
<evidence type="ECO:0000313" key="4">
    <source>
        <dbReference type="Proteomes" id="UP000691718"/>
    </source>
</evidence>
<comment type="caution">
    <text evidence="3">The sequence shown here is derived from an EMBL/GenBank/DDBJ whole genome shotgun (WGS) entry which is preliminary data.</text>
</comment>
<protein>
    <submittedName>
        <fullName evidence="3">(apollo) hypothetical protein</fullName>
    </submittedName>
</protein>
<gene>
    <name evidence="3" type="ORF">PAPOLLO_LOCUS17551</name>
</gene>
<proteinExistence type="predicted"/>
<dbReference type="EMBL" id="CAJQZP010001146">
    <property type="protein sequence ID" value="CAG5021537.1"/>
    <property type="molecule type" value="Genomic_DNA"/>
</dbReference>
<name>A0A8S3XEX7_PARAO</name>
<evidence type="ECO:0000256" key="2">
    <source>
        <dbReference type="SAM" id="MobiDB-lite"/>
    </source>
</evidence>
<organism evidence="3 4">
    <name type="scientific">Parnassius apollo</name>
    <name type="common">Apollo butterfly</name>
    <name type="synonym">Papilio apollo</name>
    <dbReference type="NCBI Taxonomy" id="110799"/>
    <lineage>
        <taxon>Eukaryota</taxon>
        <taxon>Metazoa</taxon>
        <taxon>Ecdysozoa</taxon>
        <taxon>Arthropoda</taxon>
        <taxon>Hexapoda</taxon>
        <taxon>Insecta</taxon>
        <taxon>Pterygota</taxon>
        <taxon>Neoptera</taxon>
        <taxon>Endopterygota</taxon>
        <taxon>Lepidoptera</taxon>
        <taxon>Glossata</taxon>
        <taxon>Ditrysia</taxon>
        <taxon>Papilionoidea</taxon>
        <taxon>Papilionidae</taxon>
        <taxon>Parnassiinae</taxon>
        <taxon>Parnassini</taxon>
        <taxon>Parnassius</taxon>
        <taxon>Parnassius</taxon>
    </lineage>
</organism>
<dbReference type="Proteomes" id="UP000691718">
    <property type="component" value="Unassembled WGS sequence"/>
</dbReference>
<evidence type="ECO:0000256" key="1">
    <source>
        <dbReference type="SAM" id="Coils"/>
    </source>
</evidence>
<evidence type="ECO:0000313" key="3">
    <source>
        <dbReference type="EMBL" id="CAG5021537.1"/>
    </source>
</evidence>
<sequence length="167" mass="19003">MFFEYSSGGFTYYLSSRPLSPMPKMLRSPPPCDTLQTASNPELASSNITQRENKRRRTSDAGNETEIVSTDAINELKTMLKTFVDNQNARLDNIEKKLALVTNQNVNIQQTNSEIEKSINFVSDKKDNLQKDVSDIEKDRKALESQINTISTKFDALEKYIRNTSIE</sequence>